<evidence type="ECO:0000256" key="2">
    <source>
        <dbReference type="SAM" id="MobiDB-lite"/>
    </source>
</evidence>
<organism evidence="3 4">
    <name type="scientific">Thelephora terrestris</name>
    <dbReference type="NCBI Taxonomy" id="56493"/>
    <lineage>
        <taxon>Eukaryota</taxon>
        <taxon>Fungi</taxon>
        <taxon>Dikarya</taxon>
        <taxon>Basidiomycota</taxon>
        <taxon>Agaricomycotina</taxon>
        <taxon>Agaricomycetes</taxon>
        <taxon>Thelephorales</taxon>
        <taxon>Thelephoraceae</taxon>
        <taxon>Thelephora</taxon>
    </lineage>
</organism>
<feature type="region of interest" description="Disordered" evidence="2">
    <location>
        <begin position="263"/>
        <end position="358"/>
    </location>
</feature>
<dbReference type="EMBL" id="WIUZ02000011">
    <property type="protein sequence ID" value="KAF9782891.1"/>
    <property type="molecule type" value="Genomic_DNA"/>
</dbReference>
<feature type="region of interest" description="Disordered" evidence="2">
    <location>
        <begin position="1"/>
        <end position="23"/>
    </location>
</feature>
<keyword evidence="1" id="KW-0175">Coiled coil</keyword>
<dbReference type="AlphaFoldDB" id="A0A9P6HDD5"/>
<keyword evidence="4" id="KW-1185">Reference proteome</keyword>
<comment type="caution">
    <text evidence="3">The sequence shown here is derived from an EMBL/GenBank/DDBJ whole genome shotgun (WGS) entry which is preliminary data.</text>
</comment>
<reference evidence="3" key="2">
    <citation type="submission" date="2020-11" db="EMBL/GenBank/DDBJ databases">
        <authorList>
            <consortium name="DOE Joint Genome Institute"/>
            <person name="Kuo A."/>
            <person name="Miyauchi S."/>
            <person name="Kiss E."/>
            <person name="Drula E."/>
            <person name="Kohler A."/>
            <person name="Sanchez-Garcia M."/>
            <person name="Andreopoulos B."/>
            <person name="Barry K.W."/>
            <person name="Bonito G."/>
            <person name="Buee M."/>
            <person name="Carver A."/>
            <person name="Chen C."/>
            <person name="Cichocki N."/>
            <person name="Clum A."/>
            <person name="Culley D."/>
            <person name="Crous P.W."/>
            <person name="Fauchery L."/>
            <person name="Girlanda M."/>
            <person name="Hayes R."/>
            <person name="Keri Z."/>
            <person name="Labutti K."/>
            <person name="Lipzen A."/>
            <person name="Lombard V."/>
            <person name="Magnuson J."/>
            <person name="Maillard F."/>
            <person name="Morin E."/>
            <person name="Murat C."/>
            <person name="Nolan M."/>
            <person name="Ohm R."/>
            <person name="Pangilinan J."/>
            <person name="Pereira M."/>
            <person name="Perotto S."/>
            <person name="Peter M."/>
            <person name="Riley R."/>
            <person name="Sitrit Y."/>
            <person name="Stielow B."/>
            <person name="Szollosi G."/>
            <person name="Zifcakova L."/>
            <person name="Stursova M."/>
            <person name="Spatafora J.W."/>
            <person name="Tedersoo L."/>
            <person name="Vaario L.-M."/>
            <person name="Yamada A."/>
            <person name="Yan M."/>
            <person name="Wang P."/>
            <person name="Xu J."/>
            <person name="Bruns T."/>
            <person name="Baldrian P."/>
            <person name="Vilgalys R."/>
            <person name="Henrissat B."/>
            <person name="Grigoriev I.V."/>
            <person name="Hibbett D."/>
            <person name="Nagy L.G."/>
            <person name="Martin F.M."/>
        </authorList>
    </citation>
    <scope>NUCLEOTIDE SEQUENCE</scope>
    <source>
        <strain evidence="3">UH-Tt-Lm1</strain>
    </source>
</reference>
<reference evidence="3" key="1">
    <citation type="journal article" date="2020" name="Nat. Commun.">
        <title>Large-scale genome sequencing of mycorrhizal fungi provides insights into the early evolution of symbiotic traits.</title>
        <authorList>
            <person name="Miyauchi S."/>
            <person name="Kiss E."/>
            <person name="Kuo A."/>
            <person name="Drula E."/>
            <person name="Kohler A."/>
            <person name="Sanchez-Garcia M."/>
            <person name="Morin E."/>
            <person name="Andreopoulos B."/>
            <person name="Barry K.W."/>
            <person name="Bonito G."/>
            <person name="Buee M."/>
            <person name="Carver A."/>
            <person name="Chen C."/>
            <person name="Cichocki N."/>
            <person name="Clum A."/>
            <person name="Culley D."/>
            <person name="Crous P.W."/>
            <person name="Fauchery L."/>
            <person name="Girlanda M."/>
            <person name="Hayes R.D."/>
            <person name="Keri Z."/>
            <person name="LaButti K."/>
            <person name="Lipzen A."/>
            <person name="Lombard V."/>
            <person name="Magnuson J."/>
            <person name="Maillard F."/>
            <person name="Murat C."/>
            <person name="Nolan M."/>
            <person name="Ohm R.A."/>
            <person name="Pangilinan J."/>
            <person name="Pereira M.F."/>
            <person name="Perotto S."/>
            <person name="Peter M."/>
            <person name="Pfister S."/>
            <person name="Riley R."/>
            <person name="Sitrit Y."/>
            <person name="Stielow J.B."/>
            <person name="Szollosi G."/>
            <person name="Zifcakova L."/>
            <person name="Stursova M."/>
            <person name="Spatafora J.W."/>
            <person name="Tedersoo L."/>
            <person name="Vaario L.M."/>
            <person name="Yamada A."/>
            <person name="Yan M."/>
            <person name="Wang P."/>
            <person name="Xu J."/>
            <person name="Bruns T."/>
            <person name="Baldrian P."/>
            <person name="Vilgalys R."/>
            <person name="Dunand C."/>
            <person name="Henrissat B."/>
            <person name="Grigoriev I.V."/>
            <person name="Hibbett D."/>
            <person name="Nagy L.G."/>
            <person name="Martin F.M."/>
        </authorList>
    </citation>
    <scope>NUCLEOTIDE SEQUENCE</scope>
    <source>
        <strain evidence="3">UH-Tt-Lm1</strain>
    </source>
</reference>
<proteinExistence type="predicted"/>
<protein>
    <submittedName>
        <fullName evidence="3">Uncharacterized protein</fullName>
    </submittedName>
</protein>
<sequence length="392" mass="43655">MSSSANSAAMKGNTSRAASTNPASTTIINKLQLASREANVLTPERTRKVYPPESSTCNPRLICSDARKPIDPYSVCQKDFFFRAPYLPFTKITRGNTAIYTRPHCPQYLDEIYPEEEQIRDQVLDRMDDQANLWLPDMIFVNRCWALTIIHAQEEGNEFLRLRAHIERGLTDIGKEELLMANPDVLRSIQYAAAMGGMLFDYNNMLNRENHQLRGQIWEMEESMETEQGRCRDLERTVNRLSSRVTTMESTLNAVGPLVLVALHGSGSPEDPSALADDEGRSPVGPTHTGQRARRGKDKHGPYSCADRLGKGWLMPIESEASGSGGTSYQSVPRTDGSMPSSPSPTPIPPPEEHRSILDPWMSDLQDIPVSELIVAAKEVEAMDRAQSRAIP</sequence>
<accession>A0A9P6HDD5</accession>
<feature type="coiled-coil region" evidence="1">
    <location>
        <begin position="224"/>
        <end position="251"/>
    </location>
</feature>
<name>A0A9P6HDD5_9AGAM</name>
<evidence type="ECO:0000313" key="4">
    <source>
        <dbReference type="Proteomes" id="UP000736335"/>
    </source>
</evidence>
<evidence type="ECO:0000256" key="1">
    <source>
        <dbReference type="SAM" id="Coils"/>
    </source>
</evidence>
<gene>
    <name evidence="3" type="ORF">BJ322DRAFT_1022420</name>
</gene>
<evidence type="ECO:0000313" key="3">
    <source>
        <dbReference type="EMBL" id="KAF9782891.1"/>
    </source>
</evidence>
<dbReference type="Proteomes" id="UP000736335">
    <property type="component" value="Unassembled WGS sequence"/>
</dbReference>